<dbReference type="GO" id="GO:0004497">
    <property type="term" value="F:monooxygenase activity"/>
    <property type="evidence" value="ECO:0007669"/>
    <property type="project" value="UniProtKB-KW"/>
</dbReference>
<sequence length="412" mass="46125">MSAEGRKPGDEIMNTFSPVKGETKMLDPVDALNTDKMRELERMAIENFRPRGRDYDAQSVMPMENIRELHEAGWLRATLPHEWNGMNSNVDSDEDPATFLQGLRMIARGCPGTAHCYQVTNHCGWAVHDLGTEEQHELFLKPMLSEPYLGTFVGSEAKRKHMYMMNTTAKKVDGGYILRGEKNYATNGSALGFAIIFAAIEGVENYLDNHQMLIVTPDMEGVSIDTSWYRPNGMRCADSPVITLNDVFVPDSHVLGEPGVYPRNRWQGKFHLGFTANYLGATEGMYGWYLDYIVNKGKGEAELIQMRTGEMKIKLDGAASIFHDAIRAYRTKPIVEAELLAMAAKSIAADVAFELSHKIIHAAGSTALFDEFPLSRYLRDLETHVLHAGHDKTAQIIGQSELKQSFDSTLQR</sequence>
<evidence type="ECO:0000259" key="16">
    <source>
        <dbReference type="Pfam" id="PF08028"/>
    </source>
</evidence>
<dbReference type="GO" id="GO:0050660">
    <property type="term" value="F:flavin adenine dinucleotide binding"/>
    <property type="evidence" value="ECO:0007669"/>
    <property type="project" value="InterPro"/>
</dbReference>
<evidence type="ECO:0000256" key="1">
    <source>
        <dbReference type="ARBA" id="ARBA00004496"/>
    </source>
</evidence>
<evidence type="ECO:0000256" key="11">
    <source>
        <dbReference type="ARBA" id="ARBA00047859"/>
    </source>
</evidence>
<dbReference type="InterPro" id="IPR013786">
    <property type="entry name" value="AcylCoA_DH/ox_N"/>
</dbReference>
<proteinExistence type="inferred from homology"/>
<gene>
    <name evidence="17" type="ORF">XM52_04830</name>
</gene>
<dbReference type="Pfam" id="PF08028">
    <property type="entry name" value="Acyl-CoA_dh_2"/>
    <property type="match status" value="1"/>
</dbReference>
<evidence type="ECO:0000256" key="13">
    <source>
        <dbReference type="ARBA" id="ARBA00049456"/>
    </source>
</evidence>
<dbReference type="AlphaFoldDB" id="A0A0T5PDC2"/>
<keyword evidence="5" id="KW-0560">Oxidoreductase</keyword>
<feature type="domain" description="Acyl-CoA dehydrogenase C-terminal" evidence="16">
    <location>
        <begin position="273"/>
        <end position="391"/>
    </location>
</feature>
<dbReference type="SUPFAM" id="SSF56645">
    <property type="entry name" value="Acyl-CoA dehydrogenase NM domain-like"/>
    <property type="match status" value="1"/>
</dbReference>
<evidence type="ECO:0000256" key="4">
    <source>
        <dbReference type="ARBA" id="ARBA00022741"/>
    </source>
</evidence>
<evidence type="ECO:0000256" key="8">
    <source>
        <dbReference type="ARBA" id="ARBA00034317"/>
    </source>
</evidence>
<keyword evidence="6" id="KW-0503">Monooxygenase</keyword>
<dbReference type="InterPro" id="IPR046373">
    <property type="entry name" value="Acyl-CoA_Oxase/DH_mid-dom_sf"/>
</dbReference>
<name>A0A0T5PDC2_9RHOB</name>
<evidence type="ECO:0000256" key="10">
    <source>
        <dbReference type="ARBA" id="ARBA00034345"/>
    </source>
</evidence>
<dbReference type="Pfam" id="PF02770">
    <property type="entry name" value="Acyl-CoA_dh_M"/>
    <property type="match status" value="1"/>
</dbReference>
<dbReference type="InterPro" id="IPR009100">
    <property type="entry name" value="AcylCoA_DH/oxidase_NM_dom_sf"/>
</dbReference>
<protein>
    <recommendedName>
        <fullName evidence="10">Dibenzothiophene monooxygenase</fullName>
        <ecNumber evidence="9">1.14.14.21</ecNumber>
    </recommendedName>
</protein>
<feature type="domain" description="Acyl-CoA oxidase/dehydrogenase middle" evidence="14">
    <location>
        <begin position="160"/>
        <end position="247"/>
    </location>
</feature>
<dbReference type="EC" id="1.14.14.21" evidence="9"/>
<evidence type="ECO:0000256" key="2">
    <source>
        <dbReference type="ARBA" id="ARBA00022630"/>
    </source>
</evidence>
<organism evidence="17 18">
    <name type="scientific">Roseovarius indicus</name>
    <dbReference type="NCBI Taxonomy" id="540747"/>
    <lineage>
        <taxon>Bacteria</taxon>
        <taxon>Pseudomonadati</taxon>
        <taxon>Pseudomonadota</taxon>
        <taxon>Alphaproteobacteria</taxon>
        <taxon>Rhodobacterales</taxon>
        <taxon>Roseobacteraceae</taxon>
        <taxon>Roseovarius</taxon>
    </lineage>
</organism>
<evidence type="ECO:0000313" key="18">
    <source>
        <dbReference type="Proteomes" id="UP000051401"/>
    </source>
</evidence>
<dbReference type="InterPro" id="IPR006091">
    <property type="entry name" value="Acyl-CoA_Oxase/DH_mid-dom"/>
</dbReference>
<evidence type="ECO:0000256" key="7">
    <source>
        <dbReference type="ARBA" id="ARBA00034307"/>
    </source>
</evidence>
<dbReference type="SUPFAM" id="SSF47203">
    <property type="entry name" value="Acyl-CoA dehydrogenase C-terminal domain-like"/>
    <property type="match status" value="1"/>
</dbReference>
<comment type="catalytic activity">
    <reaction evidence="12">
        <text>dibenzothiophene 5-oxide + FMNH2 + O2 = dibenzothiophene 5,5-dioxide + FMN + H2O + H(+)</text>
        <dbReference type="Rhea" id="RHEA:49080"/>
        <dbReference type="ChEBI" id="CHEBI:15377"/>
        <dbReference type="ChEBI" id="CHEBI:15378"/>
        <dbReference type="ChEBI" id="CHEBI:15379"/>
        <dbReference type="ChEBI" id="CHEBI:23683"/>
        <dbReference type="ChEBI" id="CHEBI:57618"/>
        <dbReference type="ChEBI" id="CHEBI:58210"/>
        <dbReference type="ChEBI" id="CHEBI:90356"/>
    </reaction>
</comment>
<evidence type="ECO:0000256" key="5">
    <source>
        <dbReference type="ARBA" id="ARBA00023002"/>
    </source>
</evidence>
<comment type="catalytic activity">
    <reaction evidence="11">
        <text>dibenzothiophene + FMNH2 + O2 = dibenzothiophene 5-oxide + FMN + H2O + H(+)</text>
        <dbReference type="Rhea" id="RHEA:49076"/>
        <dbReference type="ChEBI" id="CHEBI:15377"/>
        <dbReference type="ChEBI" id="CHEBI:15378"/>
        <dbReference type="ChEBI" id="CHEBI:15379"/>
        <dbReference type="ChEBI" id="CHEBI:23681"/>
        <dbReference type="ChEBI" id="CHEBI:23683"/>
        <dbReference type="ChEBI" id="CHEBI:57618"/>
        <dbReference type="ChEBI" id="CHEBI:58210"/>
    </reaction>
</comment>
<keyword evidence="4" id="KW-0547">Nucleotide-binding</keyword>
<dbReference type="EMBL" id="LAXI01000002">
    <property type="protein sequence ID" value="KRS19000.1"/>
    <property type="molecule type" value="Genomic_DNA"/>
</dbReference>
<dbReference type="InterPro" id="IPR013107">
    <property type="entry name" value="Acyl-CoA_DH_C"/>
</dbReference>
<dbReference type="PIRSF" id="PIRSF016578">
    <property type="entry name" value="HsaA"/>
    <property type="match status" value="1"/>
</dbReference>
<dbReference type="STRING" id="540747.SAMN04488031_103271"/>
<dbReference type="PATRIC" id="fig|540747.5.peg.2540"/>
<dbReference type="Pfam" id="PF02771">
    <property type="entry name" value="Acyl-CoA_dh_N"/>
    <property type="match status" value="1"/>
</dbReference>
<evidence type="ECO:0000256" key="3">
    <source>
        <dbReference type="ARBA" id="ARBA00022643"/>
    </source>
</evidence>
<keyword evidence="3" id="KW-0288">FMN</keyword>
<comment type="subcellular location">
    <subcellularLocation>
        <location evidence="1">Cytoplasm</location>
    </subcellularLocation>
</comment>
<dbReference type="GO" id="GO:0005737">
    <property type="term" value="C:cytoplasm"/>
    <property type="evidence" value="ECO:0007669"/>
    <property type="project" value="UniProtKB-SubCell"/>
</dbReference>
<feature type="domain" description="Acyl-CoA dehydrogenase/oxidase N-terminal" evidence="15">
    <location>
        <begin position="40"/>
        <end position="145"/>
    </location>
</feature>
<evidence type="ECO:0000256" key="9">
    <source>
        <dbReference type="ARBA" id="ARBA00034328"/>
    </source>
</evidence>
<dbReference type="Gene3D" id="1.20.140.10">
    <property type="entry name" value="Butyryl-CoA Dehydrogenase, subunit A, domain 3"/>
    <property type="match status" value="1"/>
</dbReference>
<evidence type="ECO:0000313" key="17">
    <source>
        <dbReference type="EMBL" id="KRS19000.1"/>
    </source>
</evidence>
<dbReference type="PANTHER" id="PTHR43884:SF12">
    <property type="entry name" value="ISOVALERYL-COA DEHYDROGENASE, MITOCHONDRIAL-RELATED"/>
    <property type="match status" value="1"/>
</dbReference>
<dbReference type="CDD" id="cd00567">
    <property type="entry name" value="ACAD"/>
    <property type="match status" value="1"/>
</dbReference>
<dbReference type="InterPro" id="IPR037069">
    <property type="entry name" value="AcylCoA_DH/ox_N_sf"/>
</dbReference>
<accession>A0A0T5PDC2</accession>
<dbReference type="PANTHER" id="PTHR43884">
    <property type="entry name" value="ACYL-COA DEHYDROGENASE"/>
    <property type="match status" value="1"/>
</dbReference>
<comment type="similarity">
    <text evidence="8">Belongs to the DszC flavin monooxygenase family.</text>
</comment>
<evidence type="ECO:0000259" key="14">
    <source>
        <dbReference type="Pfam" id="PF02770"/>
    </source>
</evidence>
<dbReference type="GO" id="GO:0003995">
    <property type="term" value="F:acyl-CoA dehydrogenase activity"/>
    <property type="evidence" value="ECO:0007669"/>
    <property type="project" value="TreeGrafter"/>
</dbReference>
<comment type="pathway">
    <text evidence="7">Sulfur metabolism; dibenzothiophene degradation.</text>
</comment>
<evidence type="ECO:0000256" key="12">
    <source>
        <dbReference type="ARBA" id="ARBA00048445"/>
    </source>
</evidence>
<evidence type="ECO:0000256" key="6">
    <source>
        <dbReference type="ARBA" id="ARBA00023033"/>
    </source>
</evidence>
<dbReference type="Gene3D" id="1.10.540.10">
    <property type="entry name" value="Acyl-CoA dehydrogenase/oxidase, N-terminal domain"/>
    <property type="match status" value="1"/>
</dbReference>
<reference evidence="17 18" key="1">
    <citation type="submission" date="2015-04" db="EMBL/GenBank/DDBJ databases">
        <title>The draft genome sequence of Roseovarius indicus B108T.</title>
        <authorList>
            <person name="Li G."/>
            <person name="Lai Q."/>
            <person name="Shao Z."/>
            <person name="Yan P."/>
        </authorList>
    </citation>
    <scope>NUCLEOTIDE SEQUENCE [LARGE SCALE GENOMIC DNA]</scope>
    <source>
        <strain evidence="17 18">B108</strain>
    </source>
</reference>
<evidence type="ECO:0000259" key="15">
    <source>
        <dbReference type="Pfam" id="PF02771"/>
    </source>
</evidence>
<comment type="catalytic activity">
    <reaction evidence="13">
        <text>dibenzothiophene + 2 FMNH2 + 2 O2 = dibenzothiophene 5,5-dioxide + 2 FMN + 2 H2O + 2 H(+)</text>
        <dbReference type="Rhea" id="RHEA:49072"/>
        <dbReference type="ChEBI" id="CHEBI:15377"/>
        <dbReference type="ChEBI" id="CHEBI:15378"/>
        <dbReference type="ChEBI" id="CHEBI:15379"/>
        <dbReference type="ChEBI" id="CHEBI:23681"/>
        <dbReference type="ChEBI" id="CHEBI:57618"/>
        <dbReference type="ChEBI" id="CHEBI:58210"/>
        <dbReference type="ChEBI" id="CHEBI:90356"/>
        <dbReference type="EC" id="1.14.14.21"/>
    </reaction>
</comment>
<dbReference type="InterPro" id="IPR036250">
    <property type="entry name" value="AcylCo_DH-like_C"/>
</dbReference>
<dbReference type="Gene3D" id="2.40.110.10">
    <property type="entry name" value="Butyryl-CoA Dehydrogenase, subunit A, domain 2"/>
    <property type="match status" value="1"/>
</dbReference>
<comment type="caution">
    <text evidence="17">The sequence shown here is derived from an EMBL/GenBank/DDBJ whole genome shotgun (WGS) entry which is preliminary data.</text>
</comment>
<dbReference type="Proteomes" id="UP000051401">
    <property type="component" value="Unassembled WGS sequence"/>
</dbReference>
<keyword evidence="2" id="KW-0285">Flavoprotein</keyword>
<keyword evidence="18" id="KW-1185">Reference proteome</keyword>